<proteinExistence type="predicted"/>
<reference evidence="1 2" key="1">
    <citation type="journal article" date="2006" name="Proc. Natl. Acad. Sci. U.S.A.">
        <title>Genomic analysis of the uncultivated marine crenarchaeote Cenarchaeum symbiosum.</title>
        <authorList>
            <person name="Hallam S.J."/>
            <person name="Konstantinidis K.T."/>
            <person name="Putnam N."/>
            <person name="Schleper C."/>
            <person name="Watanabe Y."/>
            <person name="Sugahara J."/>
            <person name="Preston C."/>
            <person name="de la Torre J."/>
            <person name="Richardson P.M."/>
            <person name="DeLong E.F."/>
        </authorList>
    </citation>
    <scope>NUCLEOTIDE SEQUENCE [LARGE SCALE GENOMIC DNA]</scope>
    <source>
        <strain evidence="2">A</strain>
    </source>
</reference>
<evidence type="ECO:0000313" key="1">
    <source>
        <dbReference type="EMBL" id="ABK76713.1"/>
    </source>
</evidence>
<dbReference type="AlphaFoldDB" id="A0RTP6"/>
<dbReference type="EMBL" id="DP000238">
    <property type="protein sequence ID" value="ABK76713.1"/>
    <property type="molecule type" value="Genomic_DNA"/>
</dbReference>
<evidence type="ECO:0000313" key="2">
    <source>
        <dbReference type="Proteomes" id="UP000000758"/>
    </source>
</evidence>
<accession>A0RTP6</accession>
<dbReference type="KEGG" id="csy:CENSYa_0067"/>
<sequence length="56" mass="6532">MCLSDIRQTYESRTPSSQADSTLVREYIQASARTAHPRVRQYCRQIICRHGARVHK</sequence>
<keyword evidence="2" id="KW-1185">Reference proteome</keyword>
<dbReference type="EnsemblBacteria" id="ABK76713">
    <property type="protein sequence ID" value="ABK76713"/>
    <property type="gene ID" value="CENSYa_0067"/>
</dbReference>
<dbReference type="HOGENOM" id="CLU_3002972_0_0_2"/>
<dbReference type="STRING" id="414004.CENSYa_0067"/>
<name>A0RTP6_CENSY</name>
<protein>
    <submittedName>
        <fullName evidence="1">Uncharacterized protein</fullName>
    </submittedName>
</protein>
<dbReference type="Proteomes" id="UP000000758">
    <property type="component" value="Chromosome"/>
</dbReference>
<gene>
    <name evidence="1" type="ordered locus">CENSYa_0067</name>
</gene>
<organism evidence="1 2">
    <name type="scientific">Cenarchaeum symbiosum (strain A)</name>
    <dbReference type="NCBI Taxonomy" id="414004"/>
    <lineage>
        <taxon>Archaea</taxon>
        <taxon>Nitrososphaerota</taxon>
        <taxon>Candidatus Cenarchaeales</taxon>
        <taxon>Candidatus Cenarchaeaceae</taxon>
        <taxon>Candidatus Cenarchaeum</taxon>
    </lineage>
</organism>